<dbReference type="EMBL" id="CP003169">
    <property type="protein sequence ID" value="AEV74828.1"/>
    <property type="molecule type" value="Genomic_DNA"/>
</dbReference>
<evidence type="ECO:0000256" key="1">
    <source>
        <dbReference type="SAM" id="Phobius"/>
    </source>
</evidence>
<evidence type="ECO:0000313" key="3">
    <source>
        <dbReference type="Proteomes" id="UP000005442"/>
    </source>
</evidence>
<keyword evidence="3" id="KW-1185">Reference proteome</keyword>
<dbReference type="eggNOG" id="COG3371">
    <property type="taxonomic scope" value="Bacteria"/>
</dbReference>
<dbReference type="PATRIC" id="fig|710685.3.peg.4343"/>
<evidence type="ECO:0000313" key="2">
    <source>
        <dbReference type="EMBL" id="AEV74828.1"/>
    </source>
</evidence>
<feature type="transmembrane region" description="Helical" evidence="1">
    <location>
        <begin position="171"/>
        <end position="191"/>
    </location>
</feature>
<proteinExistence type="predicted"/>
<gene>
    <name evidence="2" type="ordered locus">MycrhN_4328</name>
</gene>
<dbReference type="STRING" id="710685.MycrhN_4328"/>
<reference evidence="2 3" key="1">
    <citation type="submission" date="2011-12" db="EMBL/GenBank/DDBJ databases">
        <title>Complete sequence of Mycobacterium rhodesiae NBB3.</title>
        <authorList>
            <consortium name="US DOE Joint Genome Institute"/>
            <person name="Lucas S."/>
            <person name="Han J."/>
            <person name="Lapidus A."/>
            <person name="Cheng J.-F."/>
            <person name="Goodwin L."/>
            <person name="Pitluck S."/>
            <person name="Peters L."/>
            <person name="Mikhailova N."/>
            <person name="Gu W."/>
            <person name="Detter J.C."/>
            <person name="Han C."/>
            <person name="Tapia R."/>
            <person name="Land M."/>
            <person name="Hauser L."/>
            <person name="Kyrpides N."/>
            <person name="Ivanova N."/>
            <person name="Pagani I."/>
            <person name="Mattes T."/>
            <person name="Holmes A."/>
            <person name="Rutledge P."/>
            <person name="Paulsen I."/>
            <person name="Coleman N."/>
            <person name="Woyke T."/>
        </authorList>
    </citation>
    <scope>NUCLEOTIDE SEQUENCE [LARGE SCALE GENOMIC DNA]</scope>
    <source>
        <strain evidence="2 3">NBB3</strain>
    </source>
</reference>
<feature type="transmembrane region" description="Helical" evidence="1">
    <location>
        <begin position="110"/>
        <end position="134"/>
    </location>
</feature>
<keyword evidence="1" id="KW-0472">Membrane</keyword>
<sequence length="210" mass="22137">MTAALWIVAAVVFIAFEAIAAAAVPSYSYVAQYISVLGVPEWSPRAPLMNSAFYLQGAFFLGGAVLAARAVRGGWTGTVFVLLAATNAAGNALIGYVHGFSPLWNEGYEWLHGFGAFLAICGGNLAVVVGSAVVGRGLAARWYTPIGVMIGIAGLVIGAMLQTYARWATDFAHIGLVERACVYTILAWQILTGIVLLTRTRPDVVAADVR</sequence>
<dbReference type="AlphaFoldDB" id="G8RKN7"/>
<dbReference type="Proteomes" id="UP000005442">
    <property type="component" value="Chromosome"/>
</dbReference>
<feature type="transmembrane region" description="Helical" evidence="1">
    <location>
        <begin position="79"/>
        <end position="98"/>
    </location>
</feature>
<keyword evidence="1" id="KW-0812">Transmembrane</keyword>
<accession>G8RKN7</accession>
<feature type="transmembrane region" description="Helical" evidence="1">
    <location>
        <begin position="146"/>
        <end position="165"/>
    </location>
</feature>
<keyword evidence="1" id="KW-1133">Transmembrane helix</keyword>
<name>G8RKN7_MYCRN</name>
<feature type="transmembrane region" description="Helical" evidence="1">
    <location>
        <begin position="46"/>
        <end position="67"/>
    </location>
</feature>
<dbReference type="InterPro" id="IPR009339">
    <property type="entry name" value="DUF998"/>
</dbReference>
<evidence type="ECO:0008006" key="4">
    <source>
        <dbReference type="Google" id="ProtNLM"/>
    </source>
</evidence>
<organism evidence="2 3">
    <name type="scientific">Mycolicibacterium rhodesiae (strain NBB3)</name>
    <name type="common">Mycobacterium rhodesiae</name>
    <dbReference type="NCBI Taxonomy" id="710685"/>
    <lineage>
        <taxon>Bacteria</taxon>
        <taxon>Bacillati</taxon>
        <taxon>Actinomycetota</taxon>
        <taxon>Actinomycetes</taxon>
        <taxon>Mycobacteriales</taxon>
        <taxon>Mycobacteriaceae</taxon>
        <taxon>Mycolicibacterium</taxon>
    </lineage>
</organism>
<dbReference type="KEGG" id="mrh:MycrhN_4328"/>
<dbReference type="Pfam" id="PF06197">
    <property type="entry name" value="DUF998"/>
    <property type="match status" value="1"/>
</dbReference>
<dbReference type="HOGENOM" id="CLU_080422_1_1_11"/>
<protein>
    <recommendedName>
        <fullName evidence="4">DUF998 domain-containing protein</fullName>
    </recommendedName>
</protein>